<dbReference type="PANTHER" id="PTHR46179:SF13">
    <property type="entry name" value="C2H2-TYPE DOMAIN-CONTAINING PROTEIN"/>
    <property type="match status" value="1"/>
</dbReference>
<keyword evidence="12" id="KW-1185">Reference proteome</keyword>
<gene>
    <name evidence="11" type="ORF">NA57DRAFT_56120</name>
</gene>
<comment type="caution">
    <text evidence="11">The sequence shown here is derived from an EMBL/GenBank/DDBJ whole genome shotgun (WGS) entry which is preliminary data.</text>
</comment>
<evidence type="ECO:0000256" key="6">
    <source>
        <dbReference type="ARBA" id="ARBA00023163"/>
    </source>
</evidence>
<evidence type="ECO:0000256" key="9">
    <source>
        <dbReference type="SAM" id="MobiDB-lite"/>
    </source>
</evidence>
<dbReference type="AlphaFoldDB" id="A0A9P4IFZ8"/>
<feature type="compositionally biased region" description="Polar residues" evidence="9">
    <location>
        <begin position="450"/>
        <end position="462"/>
    </location>
</feature>
<dbReference type="Gene3D" id="3.30.160.60">
    <property type="entry name" value="Classic Zinc Finger"/>
    <property type="match status" value="1"/>
</dbReference>
<keyword evidence="2" id="KW-0479">Metal-binding</keyword>
<evidence type="ECO:0000256" key="3">
    <source>
        <dbReference type="ARBA" id="ARBA00022771"/>
    </source>
</evidence>
<feature type="region of interest" description="Disordered" evidence="9">
    <location>
        <begin position="410"/>
        <end position="479"/>
    </location>
</feature>
<dbReference type="EMBL" id="ML978126">
    <property type="protein sequence ID" value="KAF2098449.1"/>
    <property type="molecule type" value="Genomic_DNA"/>
</dbReference>
<dbReference type="InterPro" id="IPR051061">
    <property type="entry name" value="Zinc_finger_trans_reg"/>
</dbReference>
<keyword evidence="7" id="KW-0539">Nucleus</keyword>
<dbReference type="InterPro" id="IPR013087">
    <property type="entry name" value="Znf_C2H2_type"/>
</dbReference>
<evidence type="ECO:0000256" key="7">
    <source>
        <dbReference type="ARBA" id="ARBA00023242"/>
    </source>
</evidence>
<dbReference type="GO" id="GO:0005634">
    <property type="term" value="C:nucleus"/>
    <property type="evidence" value="ECO:0007669"/>
    <property type="project" value="UniProtKB-SubCell"/>
</dbReference>
<dbReference type="PANTHER" id="PTHR46179">
    <property type="entry name" value="ZINC FINGER PROTEIN"/>
    <property type="match status" value="1"/>
</dbReference>
<dbReference type="GO" id="GO:0008270">
    <property type="term" value="F:zinc ion binding"/>
    <property type="evidence" value="ECO:0007669"/>
    <property type="project" value="UniProtKB-KW"/>
</dbReference>
<reference evidence="11" key="1">
    <citation type="journal article" date="2020" name="Stud. Mycol.">
        <title>101 Dothideomycetes genomes: a test case for predicting lifestyles and emergence of pathogens.</title>
        <authorList>
            <person name="Haridas S."/>
            <person name="Albert R."/>
            <person name="Binder M."/>
            <person name="Bloem J."/>
            <person name="Labutti K."/>
            <person name="Salamov A."/>
            <person name="Andreopoulos B."/>
            <person name="Baker S."/>
            <person name="Barry K."/>
            <person name="Bills G."/>
            <person name="Bluhm B."/>
            <person name="Cannon C."/>
            <person name="Castanera R."/>
            <person name="Culley D."/>
            <person name="Daum C."/>
            <person name="Ezra D."/>
            <person name="Gonzalez J."/>
            <person name="Henrissat B."/>
            <person name="Kuo A."/>
            <person name="Liang C."/>
            <person name="Lipzen A."/>
            <person name="Lutzoni F."/>
            <person name="Magnuson J."/>
            <person name="Mondo S."/>
            <person name="Nolan M."/>
            <person name="Ohm R."/>
            <person name="Pangilinan J."/>
            <person name="Park H.-J."/>
            <person name="Ramirez L."/>
            <person name="Alfaro M."/>
            <person name="Sun H."/>
            <person name="Tritt A."/>
            <person name="Yoshinaga Y."/>
            <person name="Zwiers L.-H."/>
            <person name="Turgeon B."/>
            <person name="Goodwin S."/>
            <person name="Spatafora J."/>
            <person name="Crous P."/>
            <person name="Grigoriev I."/>
        </authorList>
    </citation>
    <scope>NUCLEOTIDE SEQUENCE</scope>
    <source>
        <strain evidence="11">CBS 133067</strain>
    </source>
</reference>
<evidence type="ECO:0000256" key="8">
    <source>
        <dbReference type="PROSITE-ProRule" id="PRU00042"/>
    </source>
</evidence>
<evidence type="ECO:0000256" key="4">
    <source>
        <dbReference type="ARBA" id="ARBA00022833"/>
    </source>
</evidence>
<evidence type="ECO:0000313" key="12">
    <source>
        <dbReference type="Proteomes" id="UP000799772"/>
    </source>
</evidence>
<evidence type="ECO:0000313" key="11">
    <source>
        <dbReference type="EMBL" id="KAF2098449.1"/>
    </source>
</evidence>
<dbReference type="OrthoDB" id="6365676at2759"/>
<keyword evidence="4" id="KW-0862">Zinc</keyword>
<evidence type="ECO:0000256" key="5">
    <source>
        <dbReference type="ARBA" id="ARBA00023015"/>
    </source>
</evidence>
<keyword evidence="6" id="KW-0804">Transcription</keyword>
<evidence type="ECO:0000259" key="10">
    <source>
        <dbReference type="PROSITE" id="PS50157"/>
    </source>
</evidence>
<feature type="compositionally biased region" description="Basic and acidic residues" evidence="9">
    <location>
        <begin position="413"/>
        <end position="423"/>
    </location>
</feature>
<comment type="subcellular location">
    <subcellularLocation>
        <location evidence="1">Nucleus</location>
    </subcellularLocation>
</comment>
<evidence type="ECO:0000256" key="1">
    <source>
        <dbReference type="ARBA" id="ARBA00004123"/>
    </source>
</evidence>
<dbReference type="SMART" id="SM00355">
    <property type="entry name" value="ZnF_C2H2"/>
    <property type="match status" value="3"/>
</dbReference>
<organism evidence="11 12">
    <name type="scientific">Rhizodiscina lignyota</name>
    <dbReference type="NCBI Taxonomy" id="1504668"/>
    <lineage>
        <taxon>Eukaryota</taxon>
        <taxon>Fungi</taxon>
        <taxon>Dikarya</taxon>
        <taxon>Ascomycota</taxon>
        <taxon>Pezizomycotina</taxon>
        <taxon>Dothideomycetes</taxon>
        <taxon>Pleosporomycetidae</taxon>
        <taxon>Aulographales</taxon>
        <taxon>Rhizodiscinaceae</taxon>
        <taxon>Rhizodiscina</taxon>
    </lineage>
</organism>
<name>A0A9P4IFZ8_9PEZI</name>
<dbReference type="PROSITE" id="PS00028">
    <property type="entry name" value="ZINC_FINGER_C2H2_1"/>
    <property type="match status" value="1"/>
</dbReference>
<protein>
    <recommendedName>
        <fullName evidence="10">C2H2-type domain-containing protein</fullName>
    </recommendedName>
</protein>
<keyword evidence="3 8" id="KW-0863">Zinc-finger</keyword>
<feature type="compositionally biased region" description="Low complexity" evidence="9">
    <location>
        <begin position="424"/>
        <end position="436"/>
    </location>
</feature>
<dbReference type="PROSITE" id="PS50157">
    <property type="entry name" value="ZINC_FINGER_C2H2_2"/>
    <property type="match status" value="1"/>
</dbReference>
<feature type="domain" description="C2H2-type" evidence="10">
    <location>
        <begin position="501"/>
        <end position="531"/>
    </location>
</feature>
<keyword evidence="5" id="KW-0805">Transcription regulation</keyword>
<accession>A0A9P4IFZ8</accession>
<evidence type="ECO:0000256" key="2">
    <source>
        <dbReference type="ARBA" id="ARBA00022723"/>
    </source>
</evidence>
<dbReference type="GO" id="GO:0006357">
    <property type="term" value="P:regulation of transcription by RNA polymerase II"/>
    <property type="evidence" value="ECO:0007669"/>
    <property type="project" value="TreeGrafter"/>
</dbReference>
<sequence>MPYVDELALCLGLMLIRVQPPQNDALGNTVLVPGFLPHPVKSIALQAQRNHHFAAQGTESSLGAGGSLRLVPDELQSVQTAPMNESTCDCVYSYGSHLPLCPNGQSSFHQDGNNFDADEFDAGVGPSLDGTTCVDGYDDVLLDPALRNSWTFNDPGVDEDLPYSALQLNSTIEAHIASVGHLFTRHLNDSLEPPSQKSHTTILHDESETEGLRCDNFIDDRAFFDTIFLSGRSEVCRDLQLLVEKGFRQQETSADQPLCDLHALQTSLKSRLAEYNIKAATVSQLNNIRQSQRFRSLCDDRPNSSADAHPYGDVVGDLQSLNGLSATQLAIILLIYSEKIHEKIHRPLQLGICTVNRLATDSDVPFCTLEIVNAHPDGNALTIWLINDNVEGVPQDEYGDMTLNHWSGIAPDRIPRRGQKEAKTTAPTKPASAQKPSKARIEKAGRAVSDANTPDLTESARQPPSLKCTVPGCKRREPFKTPRDLRRHRDTVHINESDRPVACTVAHCKRRFHWNKDMNRHVQDVHVRSHPLRCLVKGCPKYGQEMRNCKRHYANMHPGVAPPTPLEA</sequence>
<proteinExistence type="predicted"/>
<dbReference type="Proteomes" id="UP000799772">
    <property type="component" value="Unassembled WGS sequence"/>
</dbReference>